<dbReference type="EMBL" id="FNAK01000002">
    <property type="protein sequence ID" value="SDD56692.1"/>
    <property type="molecule type" value="Genomic_DNA"/>
</dbReference>
<evidence type="ECO:0000256" key="1">
    <source>
        <dbReference type="ARBA" id="ARBA00004442"/>
    </source>
</evidence>
<dbReference type="InterPro" id="IPR010583">
    <property type="entry name" value="MipA"/>
</dbReference>
<evidence type="ECO:0000256" key="6">
    <source>
        <dbReference type="SAM" id="SignalP"/>
    </source>
</evidence>
<dbReference type="Proteomes" id="UP000183685">
    <property type="component" value="Unassembled WGS sequence"/>
</dbReference>
<keyword evidence="4" id="KW-0472">Membrane</keyword>
<comment type="subcellular location">
    <subcellularLocation>
        <location evidence="1">Cell outer membrane</location>
    </subcellularLocation>
</comment>
<dbReference type="PANTHER" id="PTHR38776:SF1">
    <property type="entry name" value="MLTA-INTERACTING PROTEIN-RELATED"/>
    <property type="match status" value="1"/>
</dbReference>
<dbReference type="RefSeq" id="WP_068305643.1">
    <property type="nucleotide sequence ID" value="NZ_FNAK01000002.1"/>
</dbReference>
<comment type="similarity">
    <text evidence="2">Belongs to the MipA/OmpV family.</text>
</comment>
<evidence type="ECO:0000256" key="4">
    <source>
        <dbReference type="ARBA" id="ARBA00023136"/>
    </source>
</evidence>
<keyword evidence="5" id="KW-0998">Cell outer membrane</keyword>
<keyword evidence="8" id="KW-1185">Reference proteome</keyword>
<gene>
    <name evidence="7" type="ORF">SAMN04488071_0844</name>
</gene>
<reference evidence="7 8" key="1">
    <citation type="submission" date="2016-10" db="EMBL/GenBank/DDBJ databases">
        <authorList>
            <person name="de Groot N.N."/>
        </authorList>
    </citation>
    <scope>NUCLEOTIDE SEQUENCE [LARGE SCALE GENOMIC DNA]</scope>
    <source>
        <strain evidence="7 8">CGMCC 1.9109</strain>
    </source>
</reference>
<keyword evidence="3 6" id="KW-0732">Signal</keyword>
<dbReference type="OrthoDB" id="5462484at2"/>
<evidence type="ECO:0000256" key="3">
    <source>
        <dbReference type="ARBA" id="ARBA00022729"/>
    </source>
</evidence>
<accession>A0A1G6VSV2</accession>
<feature type="signal peptide" evidence="6">
    <location>
        <begin position="1"/>
        <end position="25"/>
    </location>
</feature>
<evidence type="ECO:0000313" key="7">
    <source>
        <dbReference type="EMBL" id="SDD56692.1"/>
    </source>
</evidence>
<organism evidence="7 8">
    <name type="scientific">Kordiimonas lacus</name>
    <dbReference type="NCBI Taxonomy" id="637679"/>
    <lineage>
        <taxon>Bacteria</taxon>
        <taxon>Pseudomonadati</taxon>
        <taxon>Pseudomonadota</taxon>
        <taxon>Alphaproteobacteria</taxon>
        <taxon>Kordiimonadales</taxon>
        <taxon>Kordiimonadaceae</taxon>
        <taxon>Kordiimonas</taxon>
    </lineage>
</organism>
<feature type="chain" id="PRO_5010208804" evidence="6">
    <location>
        <begin position="26"/>
        <end position="279"/>
    </location>
</feature>
<evidence type="ECO:0000256" key="5">
    <source>
        <dbReference type="ARBA" id="ARBA00023237"/>
    </source>
</evidence>
<evidence type="ECO:0000256" key="2">
    <source>
        <dbReference type="ARBA" id="ARBA00005722"/>
    </source>
</evidence>
<sequence length="279" mass="30946">MAHDRHCRYGLIACLLMCASGAVFAQDGRLTSPGKPVYVESSEIEEDRKRDDWSGQLGLGYSLAPDFLGADHHGLEPAVLFRASWRDKIFIENNKIGSVLHTSRFLKAGVIGRWNLGRKDDLTLRQATGAEEVNDAFEVGLFAAGSLYKFFLTAELYQGLSSVHKGVNMELEGGYTFELNSRLKLTPILGAHWASKDFMQAFFGVEDGSGDFAPYRTGAGIYELYGEASAELRLDRNWLLKSSMRLTQLKNGAARSPIVRSDIGSRYQVTGYVGLVWLF</sequence>
<proteinExistence type="inferred from homology"/>
<evidence type="ECO:0000313" key="8">
    <source>
        <dbReference type="Proteomes" id="UP000183685"/>
    </source>
</evidence>
<protein>
    <submittedName>
        <fullName evidence="7">Outer membrane scaffolding protein for murein synthesis, MipA/OmpV family</fullName>
    </submittedName>
</protein>
<name>A0A1G6VSV2_9PROT</name>
<dbReference type="Pfam" id="PF06629">
    <property type="entry name" value="MipA"/>
    <property type="match status" value="1"/>
</dbReference>
<dbReference type="PANTHER" id="PTHR38776">
    <property type="entry name" value="MLTA-INTERACTING PROTEIN-RELATED"/>
    <property type="match status" value="1"/>
</dbReference>
<dbReference type="AlphaFoldDB" id="A0A1G6VSV2"/>
<dbReference type="STRING" id="637679.GCA_001550055_02559"/>
<dbReference type="GO" id="GO:0009279">
    <property type="term" value="C:cell outer membrane"/>
    <property type="evidence" value="ECO:0007669"/>
    <property type="project" value="UniProtKB-SubCell"/>
</dbReference>